<keyword evidence="1" id="KW-0812">Transmembrane</keyword>
<name>A0ABV8UTI7_9BACL</name>
<evidence type="ECO:0000256" key="1">
    <source>
        <dbReference type="SAM" id="Phobius"/>
    </source>
</evidence>
<feature type="transmembrane region" description="Helical" evidence="1">
    <location>
        <begin position="42"/>
        <end position="67"/>
    </location>
</feature>
<keyword evidence="1" id="KW-0472">Membrane</keyword>
<evidence type="ECO:0008006" key="4">
    <source>
        <dbReference type="Google" id="ProtNLM"/>
    </source>
</evidence>
<keyword evidence="1" id="KW-1133">Transmembrane helix</keyword>
<gene>
    <name evidence="2" type="ORF">ACFO0S_02145</name>
</gene>
<dbReference type="RefSeq" id="WP_378139684.1">
    <property type="nucleotide sequence ID" value="NZ_JBHSEF010000009.1"/>
</dbReference>
<evidence type="ECO:0000313" key="2">
    <source>
        <dbReference type="EMBL" id="MFC4353866.1"/>
    </source>
</evidence>
<evidence type="ECO:0000313" key="3">
    <source>
        <dbReference type="Proteomes" id="UP001595733"/>
    </source>
</evidence>
<organism evidence="2 3">
    <name type="scientific">Chryseomicrobium palamuruense</name>
    <dbReference type="NCBI Taxonomy" id="682973"/>
    <lineage>
        <taxon>Bacteria</taxon>
        <taxon>Bacillati</taxon>
        <taxon>Bacillota</taxon>
        <taxon>Bacilli</taxon>
        <taxon>Bacillales</taxon>
        <taxon>Caryophanaceae</taxon>
        <taxon>Chryseomicrobium</taxon>
    </lineage>
</organism>
<keyword evidence="3" id="KW-1185">Reference proteome</keyword>
<sequence>MDENKFKESIADYIGDEKLFNEQLKGRILTESRTKKQKREAVYMFSKLAPLMVLVLVIVGGTVFYLISNTLEKQVVSPPNEVEMEVPTQENEGSISTSLDEIDHERLREPLNTSFRIISAMINKDYEYLASVIEPSVKLNRENNSFTFTFSDSTYEQQLIENFDYNNFEYRGYRFEGDSVYIILGVYNASFEFEFVEAENGTYLLKSFLTN</sequence>
<proteinExistence type="predicted"/>
<dbReference type="Proteomes" id="UP001595733">
    <property type="component" value="Unassembled WGS sequence"/>
</dbReference>
<accession>A0ABV8UTI7</accession>
<comment type="caution">
    <text evidence="2">The sequence shown here is derived from an EMBL/GenBank/DDBJ whole genome shotgun (WGS) entry which is preliminary data.</text>
</comment>
<dbReference type="EMBL" id="JBHSEF010000009">
    <property type="protein sequence ID" value="MFC4353866.1"/>
    <property type="molecule type" value="Genomic_DNA"/>
</dbReference>
<reference evidence="3" key="1">
    <citation type="journal article" date="2019" name="Int. J. Syst. Evol. Microbiol.">
        <title>The Global Catalogue of Microorganisms (GCM) 10K type strain sequencing project: providing services to taxonomists for standard genome sequencing and annotation.</title>
        <authorList>
            <consortium name="The Broad Institute Genomics Platform"/>
            <consortium name="The Broad Institute Genome Sequencing Center for Infectious Disease"/>
            <person name="Wu L."/>
            <person name="Ma J."/>
        </authorList>
    </citation>
    <scope>NUCLEOTIDE SEQUENCE [LARGE SCALE GENOMIC DNA]</scope>
    <source>
        <strain evidence="3">CCUG 50353</strain>
    </source>
</reference>
<protein>
    <recommendedName>
        <fullName evidence="4">DUF4367 domain-containing protein</fullName>
    </recommendedName>
</protein>